<name>C7DIB8_MICA2</name>
<organism evidence="1 2">
    <name type="scientific">Candidatus Micrarchaeum acidiphilum ARMAN-2</name>
    <dbReference type="NCBI Taxonomy" id="425595"/>
    <lineage>
        <taxon>Archaea</taxon>
        <taxon>Candidatus Micrarchaeota</taxon>
        <taxon>Candidatus Micrarchaeia</taxon>
        <taxon>Candidatus Micrarchaeales</taxon>
        <taxon>Candidatus Micrarchaeaceae</taxon>
        <taxon>Candidatus Micrarchaeum</taxon>
    </lineage>
</organism>
<evidence type="ECO:0000313" key="1">
    <source>
        <dbReference type="EMBL" id="EET89692.1"/>
    </source>
</evidence>
<reference evidence="1 2" key="2">
    <citation type="journal article" date="2010" name="Proc. Natl. Acad. Sci. U.S.A.">
        <title>Enigmatic, ultrasmall, uncultivated Archaea.</title>
        <authorList>
            <person name="Baker B.J."/>
            <person name="Comolli L.R."/>
            <person name="Dick G.J."/>
            <person name="Hauser L.J."/>
            <person name="Hyatt D."/>
            <person name="Dill B.D."/>
            <person name="Land M.L."/>
            <person name="Verberkmoes N.C."/>
            <person name="Hettich R.L."/>
            <person name="Banfield J.F."/>
        </authorList>
    </citation>
    <scope>NUCLEOTIDE SEQUENCE [LARGE SCALE GENOMIC DNA]</scope>
    <source>
        <strain evidence="1">ARMAN-2</strain>
    </source>
</reference>
<reference evidence="1 2" key="1">
    <citation type="journal article" date="2009" name="Genome Biol.">
        <title>Community-wide analysis of microbial genome sequence signatures.</title>
        <authorList>
            <person name="Dick G.J."/>
            <person name="Andersson A.F."/>
            <person name="Baker B.J."/>
            <person name="Simmons S.L."/>
            <person name="Thomas B.C."/>
            <person name="Yelton A.P."/>
            <person name="Banfield J.F."/>
        </authorList>
    </citation>
    <scope>NUCLEOTIDE SEQUENCE [LARGE SCALE GENOMIC DNA]</scope>
    <source>
        <strain evidence="1">ARMAN-2</strain>
    </source>
</reference>
<dbReference type="Proteomes" id="UP000332487">
    <property type="component" value="Unassembled WGS sequence"/>
</dbReference>
<accession>C7DIB8</accession>
<dbReference type="EMBL" id="GG697241">
    <property type="protein sequence ID" value="EET89692.1"/>
    <property type="molecule type" value="Genomic_DNA"/>
</dbReference>
<gene>
    <name evidence="1" type="ORF">UNLARM2_0810</name>
</gene>
<proteinExistence type="predicted"/>
<keyword evidence="2" id="KW-1185">Reference proteome</keyword>
<dbReference type="AlphaFoldDB" id="C7DIB8"/>
<sequence>MKFIKLAVLKMADKTQHNSENQINKDKHPVDLRNEFLAKILRSKDELISKYEQIKQSILLENVLTWVEILKRKEEGEKALIKKIIENPEFKSEKEGEEVIHGVFDHLTQDSEGLSGTEKDLAIIIQKSIKIADDYAGLFEIYMNEYADSQVGAAFRALNSEEISKKHWLESLFEDLVIRGNY</sequence>
<protein>
    <submittedName>
        <fullName evidence="1">Uncharacterized protein</fullName>
    </submittedName>
</protein>
<evidence type="ECO:0000313" key="2">
    <source>
        <dbReference type="Proteomes" id="UP000332487"/>
    </source>
</evidence>